<dbReference type="AlphaFoldDB" id="A0A4Y2KEG2"/>
<dbReference type="Proteomes" id="UP000499080">
    <property type="component" value="Unassembled WGS sequence"/>
</dbReference>
<evidence type="ECO:0000313" key="2">
    <source>
        <dbReference type="EMBL" id="GBN01124.1"/>
    </source>
</evidence>
<sequence>MENYANPNPALIQPMNQTVIQNIKLGYRKLLLTTILNDPLHNENLEKTQTNRHLGLRRRGQLPDLPGPRAAFSPPYPHPVKRGEPKSFPTLSISGRSSKCSRDQLLTVKWEFKPVNMVEVHGQSI</sequence>
<accession>A0A4Y2KEG2</accession>
<feature type="region of interest" description="Disordered" evidence="1">
    <location>
        <begin position="43"/>
        <end position="95"/>
    </location>
</feature>
<protein>
    <submittedName>
        <fullName evidence="2">Uncharacterized protein</fullName>
    </submittedName>
</protein>
<evidence type="ECO:0000313" key="3">
    <source>
        <dbReference type="Proteomes" id="UP000499080"/>
    </source>
</evidence>
<name>A0A4Y2KEG2_ARAVE</name>
<proteinExistence type="predicted"/>
<keyword evidence="3" id="KW-1185">Reference proteome</keyword>
<evidence type="ECO:0000256" key="1">
    <source>
        <dbReference type="SAM" id="MobiDB-lite"/>
    </source>
</evidence>
<reference evidence="2 3" key="1">
    <citation type="journal article" date="2019" name="Sci. Rep.">
        <title>Orb-weaving spider Araneus ventricosus genome elucidates the spidroin gene catalogue.</title>
        <authorList>
            <person name="Kono N."/>
            <person name="Nakamura H."/>
            <person name="Ohtoshi R."/>
            <person name="Moran D.A.P."/>
            <person name="Shinohara A."/>
            <person name="Yoshida Y."/>
            <person name="Fujiwara M."/>
            <person name="Mori M."/>
            <person name="Tomita M."/>
            <person name="Arakawa K."/>
        </authorList>
    </citation>
    <scope>NUCLEOTIDE SEQUENCE [LARGE SCALE GENOMIC DNA]</scope>
</reference>
<gene>
    <name evidence="2" type="ORF">AVEN_189191_1</name>
</gene>
<comment type="caution">
    <text evidence="2">The sequence shown here is derived from an EMBL/GenBank/DDBJ whole genome shotgun (WGS) entry which is preliminary data.</text>
</comment>
<organism evidence="2 3">
    <name type="scientific">Araneus ventricosus</name>
    <name type="common">Orbweaver spider</name>
    <name type="synonym">Epeira ventricosa</name>
    <dbReference type="NCBI Taxonomy" id="182803"/>
    <lineage>
        <taxon>Eukaryota</taxon>
        <taxon>Metazoa</taxon>
        <taxon>Ecdysozoa</taxon>
        <taxon>Arthropoda</taxon>
        <taxon>Chelicerata</taxon>
        <taxon>Arachnida</taxon>
        <taxon>Araneae</taxon>
        <taxon>Araneomorphae</taxon>
        <taxon>Entelegynae</taxon>
        <taxon>Araneoidea</taxon>
        <taxon>Araneidae</taxon>
        <taxon>Araneus</taxon>
    </lineage>
</organism>
<dbReference type="EMBL" id="BGPR01004585">
    <property type="protein sequence ID" value="GBN01124.1"/>
    <property type="molecule type" value="Genomic_DNA"/>
</dbReference>